<gene>
    <name evidence="4" type="ORF">D7X12_19425</name>
</gene>
<dbReference type="InterPro" id="IPR027304">
    <property type="entry name" value="Trigger_fact/SurA_dom_sf"/>
</dbReference>
<sequence length="319" mass="34611">MNIDKVAVAAATALLLLNACKGSGDTQEGSRNDPVVARVGTGTITASEFRSRLEEQPPLIRSRYGTLEAKKEFLGNLVRFEVLAQEARRQGLEKDPEFQAAVEKLLVQRLVQKQAAAAATTPPTDEEVRKYYQEHLTEFVRPEKVRVSQVFLASAEGDAKRGTVKAEADRLLAEVRKQEAGPVKTAFEEQVRKRSDDAASRDAGGDLGLQTREELAARWGQPVADATFALQTLGEVGLAASARGLHLLKLTGRQPGFSQTVDQVKARIESRLMVEKRSRSMEDLVAGLVDKAKVEIDEKALGNVSVEKDGVGGVAQPSP</sequence>
<dbReference type="PROSITE" id="PS50198">
    <property type="entry name" value="PPIC_PPIASE_2"/>
    <property type="match status" value="1"/>
</dbReference>
<evidence type="ECO:0000256" key="1">
    <source>
        <dbReference type="PROSITE-ProRule" id="PRU00278"/>
    </source>
</evidence>
<dbReference type="EMBL" id="RAWG01000118">
    <property type="protein sequence ID" value="RKH40978.1"/>
    <property type="molecule type" value="Genomic_DNA"/>
</dbReference>
<organism evidence="4 5">
    <name type="scientific">Corallococcus sicarius</name>
    <dbReference type="NCBI Taxonomy" id="2316726"/>
    <lineage>
        <taxon>Bacteria</taxon>
        <taxon>Pseudomonadati</taxon>
        <taxon>Myxococcota</taxon>
        <taxon>Myxococcia</taxon>
        <taxon>Myxococcales</taxon>
        <taxon>Cystobacterineae</taxon>
        <taxon>Myxococcaceae</taxon>
        <taxon>Corallococcus</taxon>
    </lineage>
</organism>
<evidence type="ECO:0000313" key="4">
    <source>
        <dbReference type="EMBL" id="RKH40978.1"/>
    </source>
</evidence>
<dbReference type="SUPFAM" id="SSF109998">
    <property type="entry name" value="Triger factor/SurA peptide-binding domain-like"/>
    <property type="match status" value="1"/>
</dbReference>
<proteinExistence type="predicted"/>
<dbReference type="PANTHER" id="PTHR47245:SF2">
    <property type="entry name" value="PEPTIDYL-PROLYL CIS-TRANS ISOMERASE HP_0175-RELATED"/>
    <property type="match status" value="1"/>
</dbReference>
<evidence type="ECO:0000256" key="2">
    <source>
        <dbReference type="SAM" id="MobiDB-lite"/>
    </source>
</evidence>
<dbReference type="AlphaFoldDB" id="A0A3A8N9K3"/>
<dbReference type="Pfam" id="PF13624">
    <property type="entry name" value="SurA_N_3"/>
    <property type="match status" value="1"/>
</dbReference>
<dbReference type="InterPro" id="IPR050245">
    <property type="entry name" value="PrsA_foldase"/>
</dbReference>
<reference evidence="5" key="1">
    <citation type="submission" date="2018-09" db="EMBL/GenBank/DDBJ databases">
        <authorList>
            <person name="Livingstone P.G."/>
            <person name="Whitworth D.E."/>
        </authorList>
    </citation>
    <scope>NUCLEOTIDE SEQUENCE [LARGE SCALE GENOMIC DNA]</scope>
    <source>
        <strain evidence="5">CA040B</strain>
    </source>
</reference>
<dbReference type="SUPFAM" id="SSF54534">
    <property type="entry name" value="FKBP-like"/>
    <property type="match status" value="1"/>
</dbReference>
<protein>
    <submittedName>
        <fullName evidence="4">Peptidylprolyl isomerase</fullName>
    </submittedName>
</protein>
<dbReference type="Proteomes" id="UP000273405">
    <property type="component" value="Unassembled WGS sequence"/>
</dbReference>
<feature type="compositionally biased region" description="Basic and acidic residues" evidence="2">
    <location>
        <begin position="187"/>
        <end position="204"/>
    </location>
</feature>
<dbReference type="PANTHER" id="PTHR47245">
    <property type="entry name" value="PEPTIDYLPROLYL ISOMERASE"/>
    <property type="match status" value="1"/>
</dbReference>
<dbReference type="InterPro" id="IPR000297">
    <property type="entry name" value="PPIase_PpiC"/>
</dbReference>
<comment type="caution">
    <text evidence="4">The sequence shown here is derived from an EMBL/GenBank/DDBJ whole genome shotgun (WGS) entry which is preliminary data.</text>
</comment>
<dbReference type="InterPro" id="IPR046357">
    <property type="entry name" value="PPIase_dom_sf"/>
</dbReference>
<dbReference type="Pfam" id="PF13145">
    <property type="entry name" value="Rotamase_2"/>
    <property type="match status" value="1"/>
</dbReference>
<keyword evidence="1 4" id="KW-0413">Isomerase</keyword>
<evidence type="ECO:0000259" key="3">
    <source>
        <dbReference type="PROSITE" id="PS50198"/>
    </source>
</evidence>
<feature type="domain" description="PpiC" evidence="3">
    <location>
        <begin position="142"/>
        <end position="252"/>
    </location>
</feature>
<keyword evidence="5" id="KW-1185">Reference proteome</keyword>
<dbReference type="Gene3D" id="3.10.50.40">
    <property type="match status" value="1"/>
</dbReference>
<dbReference type="GO" id="GO:0003755">
    <property type="term" value="F:peptidyl-prolyl cis-trans isomerase activity"/>
    <property type="evidence" value="ECO:0007669"/>
    <property type="project" value="UniProtKB-KW"/>
</dbReference>
<accession>A0A3A8N9K3</accession>
<name>A0A3A8N9K3_9BACT</name>
<feature type="region of interest" description="Disordered" evidence="2">
    <location>
        <begin position="187"/>
        <end position="207"/>
    </location>
</feature>
<keyword evidence="1" id="KW-0697">Rotamase</keyword>
<dbReference type="Gene3D" id="1.10.4030.10">
    <property type="entry name" value="Porin chaperone SurA, peptide-binding domain"/>
    <property type="match status" value="1"/>
</dbReference>
<evidence type="ECO:0000313" key="5">
    <source>
        <dbReference type="Proteomes" id="UP000273405"/>
    </source>
</evidence>